<dbReference type="RefSeq" id="WP_185008194.1">
    <property type="nucleotide sequence ID" value="NZ_BAAAUI010000078.1"/>
</dbReference>
<dbReference type="GO" id="GO:0005886">
    <property type="term" value="C:plasma membrane"/>
    <property type="evidence" value="ECO:0007669"/>
    <property type="project" value="UniProtKB-SubCell"/>
</dbReference>
<feature type="transmembrane region" description="Helical" evidence="7">
    <location>
        <begin position="136"/>
        <end position="158"/>
    </location>
</feature>
<name>A0A7W7CKM5_9PSEU</name>
<dbReference type="EMBL" id="JACHMH010000001">
    <property type="protein sequence ID" value="MBB4681541.1"/>
    <property type="molecule type" value="Genomic_DNA"/>
</dbReference>
<dbReference type="AlphaFoldDB" id="A0A7W7CKM5"/>
<evidence type="ECO:0000256" key="2">
    <source>
        <dbReference type="ARBA" id="ARBA00010792"/>
    </source>
</evidence>
<evidence type="ECO:0000256" key="6">
    <source>
        <dbReference type="ARBA" id="ARBA00023136"/>
    </source>
</evidence>
<evidence type="ECO:0000256" key="4">
    <source>
        <dbReference type="ARBA" id="ARBA00022692"/>
    </source>
</evidence>
<evidence type="ECO:0000256" key="1">
    <source>
        <dbReference type="ARBA" id="ARBA00004651"/>
    </source>
</evidence>
<feature type="transmembrane region" description="Helical" evidence="7">
    <location>
        <begin position="51"/>
        <end position="73"/>
    </location>
</feature>
<dbReference type="InterPro" id="IPR032816">
    <property type="entry name" value="VTT_dom"/>
</dbReference>
<proteinExistence type="inferred from homology"/>
<dbReference type="PANTHER" id="PTHR30353:SF0">
    <property type="entry name" value="TRANSMEMBRANE PROTEIN"/>
    <property type="match status" value="1"/>
</dbReference>
<evidence type="ECO:0000256" key="7">
    <source>
        <dbReference type="RuleBase" id="RU367016"/>
    </source>
</evidence>
<dbReference type="Pfam" id="PF09335">
    <property type="entry name" value="VTT_dom"/>
    <property type="match status" value="1"/>
</dbReference>
<feature type="transmembrane region" description="Helical" evidence="7">
    <location>
        <begin position="12"/>
        <end position="31"/>
    </location>
</feature>
<feature type="transmembrane region" description="Helical" evidence="7">
    <location>
        <begin position="170"/>
        <end position="190"/>
    </location>
</feature>
<dbReference type="PANTHER" id="PTHR30353">
    <property type="entry name" value="INNER MEMBRANE PROTEIN DEDA-RELATED"/>
    <property type="match status" value="1"/>
</dbReference>
<evidence type="ECO:0000256" key="3">
    <source>
        <dbReference type="ARBA" id="ARBA00022475"/>
    </source>
</evidence>
<keyword evidence="4 7" id="KW-0812">Transmembrane</keyword>
<gene>
    <name evidence="9" type="ORF">HNR67_007659</name>
</gene>
<evidence type="ECO:0000259" key="8">
    <source>
        <dbReference type="Pfam" id="PF09335"/>
    </source>
</evidence>
<protein>
    <submittedName>
        <fullName evidence="9">Membrane protein DedA with SNARE-associated domain</fullName>
    </submittedName>
</protein>
<organism evidence="9 10">
    <name type="scientific">Crossiella cryophila</name>
    <dbReference type="NCBI Taxonomy" id="43355"/>
    <lineage>
        <taxon>Bacteria</taxon>
        <taxon>Bacillati</taxon>
        <taxon>Actinomycetota</taxon>
        <taxon>Actinomycetes</taxon>
        <taxon>Pseudonocardiales</taxon>
        <taxon>Pseudonocardiaceae</taxon>
        <taxon>Crossiella</taxon>
    </lineage>
</organism>
<comment type="similarity">
    <text evidence="2 7">Belongs to the DedA family.</text>
</comment>
<feature type="domain" description="VTT" evidence="8">
    <location>
        <begin position="35"/>
        <end position="156"/>
    </location>
</feature>
<comment type="caution">
    <text evidence="9">The sequence shown here is derived from an EMBL/GenBank/DDBJ whole genome shotgun (WGS) entry which is preliminary data.</text>
</comment>
<dbReference type="Proteomes" id="UP000533598">
    <property type="component" value="Unassembled WGS sequence"/>
</dbReference>
<keyword evidence="10" id="KW-1185">Reference proteome</keyword>
<sequence length="209" mass="21920">MPEFLQALLASPWLYLIVLAFAALDAVLPFTPSDSTVIAISVAAATGPPSIWLVLLAAIAGVLLGDYGTYLAGRGAGPGLERRLSRSGKGKQVYEWAQRAIRRQGPWVIVAARYIPAGRLASMLAAGAVGYPRGRFLLWDTVAGTIWAVACVAIGYLGGRAFEQNPLLGLLSALGIAAGLAGAVAGVRALSRRRRAPRQRELSEAGTAR</sequence>
<evidence type="ECO:0000313" key="9">
    <source>
        <dbReference type="EMBL" id="MBB4681541.1"/>
    </source>
</evidence>
<accession>A0A7W7CKM5</accession>
<evidence type="ECO:0000256" key="5">
    <source>
        <dbReference type="ARBA" id="ARBA00022989"/>
    </source>
</evidence>
<comment type="subcellular location">
    <subcellularLocation>
        <location evidence="1 7">Cell membrane</location>
        <topology evidence="1 7">Multi-pass membrane protein</topology>
    </subcellularLocation>
</comment>
<keyword evidence="5 7" id="KW-1133">Transmembrane helix</keyword>
<dbReference type="InterPro" id="IPR032818">
    <property type="entry name" value="DedA-like"/>
</dbReference>
<evidence type="ECO:0000313" key="10">
    <source>
        <dbReference type="Proteomes" id="UP000533598"/>
    </source>
</evidence>
<keyword evidence="3 7" id="KW-1003">Cell membrane</keyword>
<keyword evidence="6 7" id="KW-0472">Membrane</keyword>
<reference evidence="9 10" key="1">
    <citation type="submission" date="2020-08" db="EMBL/GenBank/DDBJ databases">
        <title>Sequencing the genomes of 1000 actinobacteria strains.</title>
        <authorList>
            <person name="Klenk H.-P."/>
        </authorList>
    </citation>
    <scope>NUCLEOTIDE SEQUENCE [LARGE SCALE GENOMIC DNA]</scope>
    <source>
        <strain evidence="9 10">DSM 44230</strain>
    </source>
</reference>